<reference evidence="1" key="1">
    <citation type="journal article" date="2022" name="bioRxiv">
        <title>Population genetic analysis of Ophidiomyces ophidiicola, the causative agent of snake fungal disease, indicates recent introductions to the USA.</title>
        <authorList>
            <person name="Ladner J.T."/>
            <person name="Palmer J.M."/>
            <person name="Ettinger C.L."/>
            <person name="Stajich J.E."/>
            <person name="Farrell T.M."/>
            <person name="Glorioso B.M."/>
            <person name="Lawson B."/>
            <person name="Price S.J."/>
            <person name="Stengle A.G."/>
            <person name="Grear D.A."/>
            <person name="Lorch J.M."/>
        </authorList>
    </citation>
    <scope>NUCLEOTIDE SEQUENCE</scope>
    <source>
        <strain evidence="1">NWHC 24266-5</strain>
    </source>
</reference>
<gene>
    <name evidence="1" type="ORF">LOY88_000921</name>
</gene>
<evidence type="ECO:0000313" key="1">
    <source>
        <dbReference type="EMBL" id="KAI2391936.1"/>
    </source>
</evidence>
<protein>
    <submittedName>
        <fullName evidence="1">Uncharacterized protein</fullName>
    </submittedName>
</protein>
<proteinExistence type="predicted"/>
<comment type="caution">
    <text evidence="1">The sequence shown here is derived from an EMBL/GenBank/DDBJ whole genome shotgun (WGS) entry which is preliminary data.</text>
</comment>
<accession>A0ACB8V4E0</accession>
<name>A0ACB8V4E0_9EURO</name>
<organism evidence="1">
    <name type="scientific">Ophidiomyces ophidiicola</name>
    <dbReference type="NCBI Taxonomy" id="1387563"/>
    <lineage>
        <taxon>Eukaryota</taxon>
        <taxon>Fungi</taxon>
        <taxon>Dikarya</taxon>
        <taxon>Ascomycota</taxon>
        <taxon>Pezizomycotina</taxon>
        <taxon>Eurotiomycetes</taxon>
        <taxon>Eurotiomycetidae</taxon>
        <taxon>Onygenales</taxon>
        <taxon>Onygenaceae</taxon>
        <taxon>Ophidiomyces</taxon>
    </lineage>
</organism>
<dbReference type="EMBL" id="JALBCA010000009">
    <property type="protein sequence ID" value="KAI2391936.1"/>
    <property type="molecule type" value="Genomic_DNA"/>
</dbReference>
<sequence>MLQRLAPSRAVLHRFCPVYSWKLAQFRNPSSESSVSSLPSVTQNSLQTLRSSSTAMAGATAQQLVKTRLCIISDTHACGLHSADERFTPYRHPLPSADVLLHAGDITMSGMENEHEVMVDMLKQADAELKIVIAGNHDTSLDEAYYNAVGRERHLSRRSQVADLARIRALYCGDEAKRHGICYVEEGLRTFSLRNGAQFTIYTTPYQPAFCDWAFGYQRDQDRFNASATAQPENPVPSFPGVHIMMTHGPPRGFLDRVFRGEDVGCEHLRRAVGRAKPLIHCFGHIHEGYGAVRMNWNSEISETILQDGDAELKNRGAFVDVSGDSDNPLKFGTETLFVNAAILTVSYQPLNAPWVVDVDLPHVSEGACGSKEDQAR</sequence>